<name>A0ABW2BJI6_9HYPH</name>
<evidence type="ECO:0000313" key="2">
    <source>
        <dbReference type="Proteomes" id="UP001596292"/>
    </source>
</evidence>
<evidence type="ECO:0000313" key="1">
    <source>
        <dbReference type="EMBL" id="MFC6790582.1"/>
    </source>
</evidence>
<proteinExistence type="predicted"/>
<protein>
    <submittedName>
        <fullName evidence="1">Uncharacterized protein</fullName>
    </submittedName>
</protein>
<dbReference type="Proteomes" id="UP001596292">
    <property type="component" value="Unassembled WGS sequence"/>
</dbReference>
<comment type="caution">
    <text evidence="1">The sequence shown here is derived from an EMBL/GenBank/DDBJ whole genome shotgun (WGS) entry which is preliminary data.</text>
</comment>
<sequence>MSKRNPFTLFRVLGRSLLPFLAPSGGPIAPPGFVFLLGADGAP</sequence>
<gene>
    <name evidence="1" type="ORF">ACFQE0_13795</name>
</gene>
<reference evidence="2" key="1">
    <citation type="journal article" date="2019" name="Int. J. Syst. Evol. Microbiol.">
        <title>The Global Catalogue of Microorganisms (GCM) 10K type strain sequencing project: providing services to taxonomists for standard genome sequencing and annotation.</title>
        <authorList>
            <consortium name="The Broad Institute Genomics Platform"/>
            <consortium name="The Broad Institute Genome Sequencing Center for Infectious Disease"/>
            <person name="Wu L."/>
            <person name="Ma J."/>
        </authorList>
    </citation>
    <scope>NUCLEOTIDE SEQUENCE [LARGE SCALE GENOMIC DNA]</scope>
    <source>
        <strain evidence="2">CCUG 48316</strain>
    </source>
</reference>
<keyword evidence="2" id="KW-1185">Reference proteome</keyword>
<dbReference type="RefSeq" id="WP_378970528.1">
    <property type="nucleotide sequence ID" value="NZ_JBHSWN010000001.1"/>
</dbReference>
<dbReference type="EMBL" id="JBHSWN010000001">
    <property type="protein sequence ID" value="MFC6790582.1"/>
    <property type="molecule type" value="Genomic_DNA"/>
</dbReference>
<organism evidence="1 2">
    <name type="scientific">Methylobacterium komagatae</name>
    <dbReference type="NCBI Taxonomy" id="374425"/>
    <lineage>
        <taxon>Bacteria</taxon>
        <taxon>Pseudomonadati</taxon>
        <taxon>Pseudomonadota</taxon>
        <taxon>Alphaproteobacteria</taxon>
        <taxon>Hyphomicrobiales</taxon>
        <taxon>Methylobacteriaceae</taxon>
        <taxon>Methylobacterium</taxon>
    </lineage>
</organism>
<accession>A0ABW2BJI6</accession>